<proteinExistence type="predicted"/>
<accession>A0A250E581</accession>
<feature type="transmembrane region" description="Helical" evidence="2">
    <location>
        <begin position="62"/>
        <end position="83"/>
    </location>
</feature>
<feature type="compositionally biased region" description="Basic and acidic residues" evidence="1">
    <location>
        <begin position="240"/>
        <end position="249"/>
    </location>
</feature>
<evidence type="ECO:0000256" key="1">
    <source>
        <dbReference type="SAM" id="MobiDB-lite"/>
    </source>
</evidence>
<dbReference type="AlphaFoldDB" id="A0A250E581"/>
<dbReference type="GeneID" id="96781184"/>
<keyword evidence="2" id="KW-0472">Membrane</keyword>
<feature type="transmembrane region" description="Helical" evidence="2">
    <location>
        <begin position="89"/>
        <end position="112"/>
    </location>
</feature>
<organism evidence="3 4">
    <name type="scientific">Capnocytophaga cynodegmi</name>
    <dbReference type="NCBI Taxonomy" id="28189"/>
    <lineage>
        <taxon>Bacteria</taxon>
        <taxon>Pseudomonadati</taxon>
        <taxon>Bacteroidota</taxon>
        <taxon>Flavobacteriia</taxon>
        <taxon>Flavobacteriales</taxon>
        <taxon>Flavobacteriaceae</taxon>
        <taxon>Capnocytophaga</taxon>
    </lineage>
</organism>
<protein>
    <recommendedName>
        <fullName evidence="5">Transmembrane protein</fullName>
    </recommendedName>
</protein>
<keyword evidence="2" id="KW-1133">Transmembrane helix</keyword>
<sequence length="249" mass="29041">MVDYTRKITHTGYKKPDVVKKYFHRVPKMIYEIPPTIDKGFNSSMLVLDDFMVDKYSYAAHWGIGITGGGVFLFLIVAIPFAYDAFMDIWDIIFYMLYWLGFLFFIILAFTMPKQEAILNRRDGLITFDGFLWQPNITMAFSEVEFCYSTGGTDLQGAYELQIMRPNKWVTFASPIILGKNCYNGISFIVWYMDKNRPLPPGELFDPYREADYQRRKAEGFPPPLYPSKIETPEATPEQQAERKRIGKW</sequence>
<feature type="region of interest" description="Disordered" evidence="1">
    <location>
        <begin position="218"/>
        <end position="249"/>
    </location>
</feature>
<dbReference type="KEGG" id="ccyn:CGC48_05180"/>
<evidence type="ECO:0000313" key="4">
    <source>
        <dbReference type="Proteomes" id="UP000242855"/>
    </source>
</evidence>
<evidence type="ECO:0000313" key="3">
    <source>
        <dbReference type="EMBL" id="ATA68074.1"/>
    </source>
</evidence>
<name>A0A250E581_9FLAO</name>
<dbReference type="Proteomes" id="UP000242855">
    <property type="component" value="Chromosome"/>
</dbReference>
<gene>
    <name evidence="3" type="ORF">CGC48_05180</name>
</gene>
<dbReference type="RefSeq" id="WP_098028726.1">
    <property type="nucleotide sequence ID" value="NZ_CP022378.1"/>
</dbReference>
<dbReference type="EMBL" id="CP022378">
    <property type="protein sequence ID" value="ATA68074.1"/>
    <property type="molecule type" value="Genomic_DNA"/>
</dbReference>
<evidence type="ECO:0008006" key="5">
    <source>
        <dbReference type="Google" id="ProtNLM"/>
    </source>
</evidence>
<reference evidence="3 4" key="1">
    <citation type="journal article" date="2017" name="Genome Announc.">
        <title>Twelve Complete Reference Genomes of Clinical Isolates in the Capnocytophaga Genus.</title>
        <authorList>
            <person name="Villarma A."/>
            <person name="Gulvik C.A."/>
            <person name="Rowe L.A."/>
            <person name="Sheth M."/>
            <person name="Juieng P."/>
            <person name="Nicholson A.C."/>
            <person name="Loparev V.N."/>
            <person name="McQuiston J.R."/>
        </authorList>
    </citation>
    <scope>NUCLEOTIDE SEQUENCE [LARGE SCALE GENOMIC DNA]</scope>
    <source>
        <strain evidence="3 4">G7591</strain>
    </source>
</reference>
<keyword evidence="2" id="KW-0812">Transmembrane</keyword>
<evidence type="ECO:0000256" key="2">
    <source>
        <dbReference type="SAM" id="Phobius"/>
    </source>
</evidence>